<dbReference type="Gene3D" id="3.40.50.200">
    <property type="entry name" value="Peptidase S8/S53 domain"/>
    <property type="match status" value="1"/>
</dbReference>
<comment type="similarity">
    <text evidence="1 5">Belongs to the peptidase S8 family.</text>
</comment>
<evidence type="ECO:0000256" key="2">
    <source>
        <dbReference type="ARBA" id="ARBA00022670"/>
    </source>
</evidence>
<dbReference type="SUPFAM" id="SSF52743">
    <property type="entry name" value="Subtilisin-like"/>
    <property type="match status" value="1"/>
</dbReference>
<proteinExistence type="inferred from homology"/>
<dbReference type="EMBL" id="QMDX01000009">
    <property type="protein sequence ID" value="TSD10050.1"/>
    <property type="molecule type" value="Genomic_DNA"/>
</dbReference>
<dbReference type="InParanoid" id="A0A554MZ56"/>
<evidence type="ECO:0000256" key="3">
    <source>
        <dbReference type="ARBA" id="ARBA00022801"/>
    </source>
</evidence>
<dbReference type="InterPro" id="IPR015500">
    <property type="entry name" value="Peptidase_S8_subtilisin-rel"/>
</dbReference>
<dbReference type="PROSITE" id="PS51892">
    <property type="entry name" value="SUBTILASE"/>
    <property type="match status" value="1"/>
</dbReference>
<feature type="active site" description="Charge relay system" evidence="5">
    <location>
        <position position="78"/>
    </location>
</feature>
<dbReference type="PANTHER" id="PTHR43399">
    <property type="entry name" value="SUBTILISIN-RELATED"/>
    <property type="match status" value="1"/>
</dbReference>
<dbReference type="GO" id="GO:0006508">
    <property type="term" value="P:proteolysis"/>
    <property type="evidence" value="ECO:0007669"/>
    <property type="project" value="UniProtKB-KW"/>
</dbReference>
<dbReference type="PANTHER" id="PTHR43399:SF4">
    <property type="entry name" value="CELL WALL-ASSOCIATED PROTEASE"/>
    <property type="match status" value="1"/>
</dbReference>
<dbReference type="Proteomes" id="UP000319894">
    <property type="component" value="Unassembled WGS sequence"/>
</dbReference>
<sequence length="1060" mass="110770">MSNDSDRSGSELPRRTFLKTSGVALGAAALGASGAGTAAAQGIDELDDRLLNWRTVEARKVWDRGYRGRPDRTLAITDSGLSARHPDLGPWNGVVASTDDNGNLVLADADEQDISYPDPGAEVEITELAIFKESGTVGPGVADAGQVSRDVIVEFTPTTVAEEESDEDLEPTQLEGTLTWTPQRQDNELFLEKLNSNDEWEVVRSGTDFNPQTGAGEQVVANGIEPDAKYRWVIETYINANASYEFSGAVNNRQGIQQPDIAFGSTDSVDPFAEIDYDPGQAGVDPTTPKTVGWYNEANRYTEARRPRDGDGHGSHCAGIMSGTGQASVVDYDNTTYERPDAALLPGDFIEYEVDVAADSTVFASAIGDNVRLEVVYGDEVVHSTGVRTDSIIADEPALHDAGTATYTIRVRPYETDAATEAVGGRAQEGNPTAGRLTEIAYGSYVAPGDIDGTPPAGARQPGGSQAVHPGIAPNFSLVGLEGLSAPTEDLGGFADTFADVFNTRAVNMSWGFAFGLPIGAAGGSLSNIPAAIRKITEGGILSVAAAGNAMTPANGNGVPAGMDEAISVAATDPFDGLTPYSAGGIGTVDEDEDDVDGKPDVTAPGGDVNDFAILLATAVADGELPVDVGYPIPGNYELVRAVQTGDEDTAYAEGDPPRDYTGKGGTSMAAPYTCGTTGLVAQAMEEDAPDAIALPEPSETGFEDVMRLKQVVLATASETVFTAAPYHAAKSPPSAPQYTHGGRDPYEGFGRVNPDAAVDAVSRNLLGTDPVLGDETYEATSEEAVGTNLPVDSRAVAGYVDVPGGSLDVSVDFTGYTGANRGLAGDTPHLDLFVYDAESPAANGEPNVVASARGTDGTASVSVDVDRGSRDDPTERTFYVVAKIVDIPGVVNGYDVQANFDLGVSFDPAEAFDPRTVDLEPEGSRDDDGTVFTGGRSNQVEITVSGFNEELTDAVTVTDRVPDGWDVYEEFGDVDSVENGVVTFDETVTTGDVDGGEVTFEYFVEAPSGAAETGQYTFGPATAEAVDPETFGGEEREQGATESEFGGTDTNYVVGPDTL</sequence>
<dbReference type="InterPro" id="IPR051048">
    <property type="entry name" value="Peptidase_S8/S53_subtilisin"/>
</dbReference>
<feature type="active site" description="Charge relay system" evidence="5">
    <location>
        <position position="313"/>
    </location>
</feature>
<dbReference type="InterPro" id="IPR022398">
    <property type="entry name" value="Peptidase_S8_His-AS"/>
</dbReference>
<dbReference type="InterPro" id="IPR023828">
    <property type="entry name" value="Peptidase_S8_Ser-AS"/>
</dbReference>
<dbReference type="Pfam" id="PF00082">
    <property type="entry name" value="Peptidase_S8"/>
    <property type="match status" value="1"/>
</dbReference>
<evidence type="ECO:0000256" key="4">
    <source>
        <dbReference type="ARBA" id="ARBA00022825"/>
    </source>
</evidence>
<evidence type="ECO:0000256" key="1">
    <source>
        <dbReference type="ARBA" id="ARBA00011073"/>
    </source>
</evidence>
<keyword evidence="4 5" id="KW-0720">Serine protease</keyword>
<accession>A0A554MZ56</accession>
<dbReference type="PROSITE" id="PS00137">
    <property type="entry name" value="SUBTILASE_HIS"/>
    <property type="match status" value="1"/>
</dbReference>
<dbReference type="RefSeq" id="WP_144262735.1">
    <property type="nucleotide sequence ID" value="NZ_QMDX01000009.1"/>
</dbReference>
<keyword evidence="9" id="KW-1185">Reference proteome</keyword>
<name>A0A554MZ56_9EURY</name>
<dbReference type="OrthoDB" id="341609at2157"/>
<dbReference type="InterPro" id="IPR036852">
    <property type="entry name" value="Peptidase_S8/S53_dom_sf"/>
</dbReference>
<dbReference type="InterPro" id="IPR000209">
    <property type="entry name" value="Peptidase_S8/S53_dom"/>
</dbReference>
<evidence type="ECO:0000256" key="6">
    <source>
        <dbReference type="SAM" id="MobiDB-lite"/>
    </source>
</evidence>
<protein>
    <recommendedName>
        <fullName evidence="7">Peptidase S8/S53 domain-containing protein</fullName>
    </recommendedName>
</protein>
<comment type="caution">
    <text evidence="8">The sequence shown here is derived from an EMBL/GenBank/DDBJ whole genome shotgun (WGS) entry which is preliminary data.</text>
</comment>
<reference evidence="8 9" key="1">
    <citation type="submission" date="2018-06" db="EMBL/GenBank/DDBJ databases">
        <title>Natronomonas sp. F16-60 a new haloarchaeon isolated from a solar saltern of Isla Cristina, Huelva, Spain.</title>
        <authorList>
            <person name="Duran-Viseras A."/>
            <person name="Sanchez-Porro C."/>
            <person name="Ventosa A."/>
        </authorList>
    </citation>
    <scope>NUCLEOTIDE SEQUENCE [LARGE SCALE GENOMIC DNA]</scope>
    <source>
        <strain evidence="8 9">F16-60</strain>
    </source>
</reference>
<dbReference type="PROSITE" id="PS51318">
    <property type="entry name" value="TAT"/>
    <property type="match status" value="1"/>
</dbReference>
<keyword evidence="2 5" id="KW-0645">Protease</keyword>
<keyword evidence="3 5" id="KW-0378">Hydrolase</keyword>
<dbReference type="InterPro" id="IPR006311">
    <property type="entry name" value="TAT_signal"/>
</dbReference>
<evidence type="ECO:0000256" key="5">
    <source>
        <dbReference type="PROSITE-ProRule" id="PRU01240"/>
    </source>
</evidence>
<feature type="domain" description="Peptidase S8/S53" evidence="7">
    <location>
        <begin position="467"/>
        <end position="717"/>
    </location>
</feature>
<evidence type="ECO:0000259" key="7">
    <source>
        <dbReference type="Pfam" id="PF00082"/>
    </source>
</evidence>
<evidence type="ECO:0000313" key="9">
    <source>
        <dbReference type="Proteomes" id="UP000319894"/>
    </source>
</evidence>
<dbReference type="GO" id="GO:0004252">
    <property type="term" value="F:serine-type endopeptidase activity"/>
    <property type="evidence" value="ECO:0007669"/>
    <property type="project" value="UniProtKB-UniRule"/>
</dbReference>
<feature type="active site" description="Charge relay system" evidence="5">
    <location>
        <position position="668"/>
    </location>
</feature>
<evidence type="ECO:0000313" key="8">
    <source>
        <dbReference type="EMBL" id="TSD10050.1"/>
    </source>
</evidence>
<organism evidence="8 9">
    <name type="scientific">Haloglomus irregulare</name>
    <dbReference type="NCBI Taxonomy" id="2234134"/>
    <lineage>
        <taxon>Archaea</taxon>
        <taxon>Methanobacteriati</taxon>
        <taxon>Methanobacteriota</taxon>
        <taxon>Stenosarchaea group</taxon>
        <taxon>Halobacteria</taxon>
        <taxon>Halobacteriales</taxon>
        <taxon>Natronomonadaceae</taxon>
        <taxon>Haloglomus</taxon>
    </lineage>
</organism>
<gene>
    <name evidence="8" type="ORF">DP107_13770</name>
</gene>
<feature type="region of interest" description="Disordered" evidence="6">
    <location>
        <begin position="1029"/>
        <end position="1060"/>
    </location>
</feature>
<dbReference type="PROSITE" id="PS00138">
    <property type="entry name" value="SUBTILASE_SER"/>
    <property type="match status" value="1"/>
</dbReference>
<dbReference type="PRINTS" id="PR00723">
    <property type="entry name" value="SUBTILISIN"/>
</dbReference>
<dbReference type="AlphaFoldDB" id="A0A554MZ56"/>